<feature type="region of interest" description="Disordered" evidence="4">
    <location>
        <begin position="1"/>
        <end position="134"/>
    </location>
</feature>
<sequence length="650" mass="67149">MAAIVAGVPHGADQAGPAPARAPSITTGRSSDSPSAMSSPASAASPSNVSTPASSGSTAAPIAIRPGAANKAPPIKPSPAMATMASPAASSPAPVPQSRTMTSKEWVIPPRPKPGRKPATDTPPTKRKAQNRAAQRAFRERRAARVGELEEQIEAQKAAHERTVKELQERISHLEIERQTLQSRCHWLESMLDKERQGRASMTGSWDAHQQAAGRSGGLIPASSQPIPVGGPETVRQLPPAPPDVAAHSMPAAESRPPLAQPFAISQIVSPAEEGTGTADLGCGGCQANGSCACAEEVLRNTDMAMGCGKCSLGTRCECLEEALQAPVAGTDLKRPLPPSSRSSPSPEEKRQRPNAETAMETDFTAMFSSRGPAEPPQSIFSPPRQSQLQPLPSIEPRDPCGFCKEGTYCVCADTMITTTSMPAPASQPTAEQTQMHTPPPSDTDVVPPPMEVTATGAIKLPGLRSLQQAASTRPPAGAGEGCGPNGPGTCAQCLADPKSGLFCRSLAANLARNNPGGNRGECCGNGGPGGCCKAGQDQSEKAANVPLLTTTTGASGTTSNSSAAAPRLGLSLSCADAYKTLSSHRHFDRAADDIGSWLPKLKALPVPRPQPGPAGGRGLGRDGRAPIEVEAASIMSVLKDFDVRFGRGE</sequence>
<protein>
    <recommendedName>
        <fullName evidence="5">BZIP domain-containing protein</fullName>
    </recommendedName>
</protein>
<keyword evidence="2" id="KW-0539">Nucleus</keyword>
<reference evidence="6 7" key="1">
    <citation type="journal article" date="2011" name="Nat. Biotechnol.">
        <title>Comparative genomic analysis of the thermophilic biomass-degrading fungi Myceliophthora thermophila and Thielavia terrestris.</title>
        <authorList>
            <person name="Berka R.M."/>
            <person name="Grigoriev I.V."/>
            <person name="Otillar R."/>
            <person name="Salamov A."/>
            <person name="Grimwood J."/>
            <person name="Reid I."/>
            <person name="Ishmael N."/>
            <person name="John T."/>
            <person name="Darmond C."/>
            <person name="Moisan M.-C."/>
            <person name="Henrissat B."/>
            <person name="Coutinho P.M."/>
            <person name="Lombard V."/>
            <person name="Natvig D.O."/>
            <person name="Lindquist E."/>
            <person name="Schmutz J."/>
            <person name="Lucas S."/>
            <person name="Harris P."/>
            <person name="Powlowski J."/>
            <person name="Bellemare A."/>
            <person name="Taylor D."/>
            <person name="Butler G."/>
            <person name="de Vries R.P."/>
            <person name="Allijn I.E."/>
            <person name="van den Brink J."/>
            <person name="Ushinsky S."/>
            <person name="Storms R."/>
            <person name="Powell A.J."/>
            <person name="Paulsen I.T."/>
            <person name="Elbourne L.D.H."/>
            <person name="Baker S.E."/>
            <person name="Magnuson J."/>
            <person name="LaBoissiere S."/>
            <person name="Clutterbuck A.J."/>
            <person name="Martinez D."/>
            <person name="Wogulis M."/>
            <person name="de Leon A.L."/>
            <person name="Rey M.W."/>
            <person name="Tsang A."/>
        </authorList>
    </citation>
    <scope>NUCLEOTIDE SEQUENCE [LARGE SCALE GENOMIC DNA]</scope>
    <source>
        <strain evidence="7">ATCC 38088 / NRRL 8126</strain>
    </source>
</reference>
<keyword evidence="3" id="KW-0175">Coiled coil</keyword>
<organism evidence="6 7">
    <name type="scientific">Thermothielavioides terrestris (strain ATCC 38088 / NRRL 8126)</name>
    <name type="common">Thielavia terrestris</name>
    <dbReference type="NCBI Taxonomy" id="578455"/>
    <lineage>
        <taxon>Eukaryota</taxon>
        <taxon>Fungi</taxon>
        <taxon>Dikarya</taxon>
        <taxon>Ascomycota</taxon>
        <taxon>Pezizomycotina</taxon>
        <taxon>Sordariomycetes</taxon>
        <taxon>Sordariomycetidae</taxon>
        <taxon>Sordariales</taxon>
        <taxon>Chaetomiaceae</taxon>
        <taxon>Thermothielavioides</taxon>
        <taxon>Thermothielavioides terrestris</taxon>
    </lineage>
</organism>
<feature type="domain" description="BZIP" evidence="5">
    <location>
        <begin position="126"/>
        <end position="141"/>
    </location>
</feature>
<feature type="region of interest" description="Disordered" evidence="4">
    <location>
        <begin position="423"/>
        <end position="444"/>
    </location>
</feature>
<evidence type="ECO:0000256" key="2">
    <source>
        <dbReference type="ARBA" id="ARBA00023242"/>
    </source>
</evidence>
<dbReference type="Proteomes" id="UP000008181">
    <property type="component" value="Chromosome 1"/>
</dbReference>
<feature type="coiled-coil region" evidence="3">
    <location>
        <begin position="146"/>
        <end position="184"/>
    </location>
</feature>
<dbReference type="OrthoDB" id="5374328at2759"/>
<dbReference type="GO" id="GO:0000976">
    <property type="term" value="F:transcription cis-regulatory region binding"/>
    <property type="evidence" value="ECO:0007669"/>
    <property type="project" value="InterPro"/>
</dbReference>
<dbReference type="InterPro" id="IPR004827">
    <property type="entry name" value="bZIP"/>
</dbReference>
<dbReference type="AlphaFoldDB" id="G2QVJ7"/>
<dbReference type="GeneID" id="11517207"/>
<name>G2QVJ7_THETT</name>
<dbReference type="SUPFAM" id="SSF57959">
    <property type="entry name" value="Leucine zipper domain"/>
    <property type="match status" value="1"/>
</dbReference>
<dbReference type="EMBL" id="CP003009">
    <property type="protein sequence ID" value="AEO62978.1"/>
    <property type="molecule type" value="Genomic_DNA"/>
</dbReference>
<evidence type="ECO:0000259" key="5">
    <source>
        <dbReference type="PROSITE" id="PS00036"/>
    </source>
</evidence>
<evidence type="ECO:0000313" key="6">
    <source>
        <dbReference type="EMBL" id="AEO62978.1"/>
    </source>
</evidence>
<dbReference type="eggNOG" id="ENOG502QUE5">
    <property type="taxonomic scope" value="Eukaryota"/>
</dbReference>
<dbReference type="SMART" id="SM00338">
    <property type="entry name" value="BRLZ"/>
    <property type="match status" value="1"/>
</dbReference>
<dbReference type="PROSITE" id="PS00036">
    <property type="entry name" value="BZIP_BASIC"/>
    <property type="match status" value="1"/>
</dbReference>
<accession>G2QVJ7</accession>
<evidence type="ECO:0000256" key="3">
    <source>
        <dbReference type="SAM" id="Coils"/>
    </source>
</evidence>
<dbReference type="PANTHER" id="PTHR40621:SF7">
    <property type="entry name" value="BZIP DOMAIN-CONTAINING PROTEIN"/>
    <property type="match status" value="1"/>
</dbReference>
<feature type="compositionally biased region" description="Polar residues" evidence="4">
    <location>
        <begin position="423"/>
        <end position="437"/>
    </location>
</feature>
<evidence type="ECO:0000256" key="4">
    <source>
        <dbReference type="SAM" id="MobiDB-lite"/>
    </source>
</evidence>
<dbReference type="InterPro" id="IPR050936">
    <property type="entry name" value="AP-1-like"/>
</dbReference>
<feature type="region of interest" description="Disordered" evidence="4">
    <location>
        <begin position="330"/>
        <end position="397"/>
    </location>
</feature>
<dbReference type="HOGENOM" id="CLU_014054_0_0_1"/>
<dbReference type="KEGG" id="ttt:THITE_2107806"/>
<evidence type="ECO:0000256" key="1">
    <source>
        <dbReference type="ARBA" id="ARBA00004123"/>
    </source>
</evidence>
<comment type="subcellular location">
    <subcellularLocation>
        <location evidence="1">Nucleus</location>
    </subcellularLocation>
</comment>
<dbReference type="Gene3D" id="1.20.5.170">
    <property type="match status" value="1"/>
</dbReference>
<feature type="region of interest" description="Disordered" evidence="4">
    <location>
        <begin position="203"/>
        <end position="256"/>
    </location>
</feature>
<dbReference type="InterPro" id="IPR018287">
    <property type="entry name" value="Hap4_TF_heteromerisation"/>
</dbReference>
<feature type="compositionally biased region" description="Low complexity" evidence="4">
    <location>
        <begin position="78"/>
        <end position="92"/>
    </location>
</feature>
<dbReference type="Pfam" id="PF10297">
    <property type="entry name" value="Hap4_Hap_bind"/>
    <property type="match status" value="1"/>
</dbReference>
<evidence type="ECO:0000313" key="7">
    <source>
        <dbReference type="Proteomes" id="UP000008181"/>
    </source>
</evidence>
<dbReference type="RefSeq" id="XP_003649314.1">
    <property type="nucleotide sequence ID" value="XM_003649266.1"/>
</dbReference>
<dbReference type="STRING" id="578455.G2QVJ7"/>
<gene>
    <name evidence="6" type="ORF">THITE_2107806</name>
</gene>
<feature type="compositionally biased region" description="Low complexity" evidence="4">
    <location>
        <begin position="382"/>
        <end position="393"/>
    </location>
</feature>
<feature type="compositionally biased region" description="Low complexity" evidence="4">
    <location>
        <begin position="30"/>
        <end position="64"/>
    </location>
</feature>
<dbReference type="InterPro" id="IPR046347">
    <property type="entry name" value="bZIP_sf"/>
</dbReference>
<dbReference type="PANTHER" id="PTHR40621">
    <property type="entry name" value="TRANSCRIPTION FACTOR KAPC-RELATED"/>
    <property type="match status" value="1"/>
</dbReference>
<proteinExistence type="predicted"/>
<dbReference type="GO" id="GO:0001228">
    <property type="term" value="F:DNA-binding transcription activator activity, RNA polymerase II-specific"/>
    <property type="evidence" value="ECO:0007669"/>
    <property type="project" value="TreeGrafter"/>
</dbReference>
<feature type="region of interest" description="Disordered" evidence="4">
    <location>
        <begin position="603"/>
        <end position="624"/>
    </location>
</feature>
<dbReference type="GO" id="GO:0090575">
    <property type="term" value="C:RNA polymerase II transcription regulator complex"/>
    <property type="evidence" value="ECO:0007669"/>
    <property type="project" value="TreeGrafter"/>
</dbReference>
<keyword evidence="7" id="KW-1185">Reference proteome</keyword>